<dbReference type="Proteomes" id="UP001209878">
    <property type="component" value="Unassembled WGS sequence"/>
</dbReference>
<reference evidence="3" key="1">
    <citation type="journal article" date="2023" name="Mol. Biol. Evol.">
        <title>Third-Generation Sequencing Reveals the Adaptive Role of the Epigenome in Three Deep-Sea Polychaetes.</title>
        <authorList>
            <person name="Perez M."/>
            <person name="Aroh O."/>
            <person name="Sun Y."/>
            <person name="Lan Y."/>
            <person name="Juniper S.K."/>
            <person name="Young C.R."/>
            <person name="Angers B."/>
            <person name="Qian P.Y."/>
        </authorList>
    </citation>
    <scope>NUCLEOTIDE SEQUENCE</scope>
    <source>
        <strain evidence="3">R07B-5</strain>
    </source>
</reference>
<feature type="transmembrane region" description="Helical" evidence="2">
    <location>
        <begin position="25"/>
        <end position="46"/>
    </location>
</feature>
<dbReference type="InterPro" id="IPR002591">
    <property type="entry name" value="Phosphodiest/P_Trfase"/>
</dbReference>
<gene>
    <name evidence="3" type="ORF">NP493_196g03008</name>
</gene>
<dbReference type="Gene3D" id="3.40.720.10">
    <property type="entry name" value="Alkaline Phosphatase, subunit A"/>
    <property type="match status" value="1"/>
</dbReference>
<dbReference type="SUPFAM" id="SSF53649">
    <property type="entry name" value="Alkaline phosphatase-like"/>
    <property type="match status" value="1"/>
</dbReference>
<dbReference type="Pfam" id="PF01663">
    <property type="entry name" value="Phosphodiest"/>
    <property type="match status" value="1"/>
</dbReference>
<organism evidence="3 4">
    <name type="scientific">Ridgeia piscesae</name>
    <name type="common">Tubeworm</name>
    <dbReference type="NCBI Taxonomy" id="27915"/>
    <lineage>
        <taxon>Eukaryota</taxon>
        <taxon>Metazoa</taxon>
        <taxon>Spiralia</taxon>
        <taxon>Lophotrochozoa</taxon>
        <taxon>Annelida</taxon>
        <taxon>Polychaeta</taxon>
        <taxon>Sedentaria</taxon>
        <taxon>Canalipalpata</taxon>
        <taxon>Sabellida</taxon>
        <taxon>Siboglinidae</taxon>
        <taxon>Ridgeia</taxon>
    </lineage>
</organism>
<proteinExistence type="predicted"/>
<evidence type="ECO:0000256" key="2">
    <source>
        <dbReference type="SAM" id="Phobius"/>
    </source>
</evidence>
<evidence type="ECO:0000313" key="3">
    <source>
        <dbReference type="EMBL" id="KAK2186561.1"/>
    </source>
</evidence>
<keyword evidence="2" id="KW-0812">Transmembrane</keyword>
<name>A0AAD9UEP4_RIDPI</name>
<comment type="caution">
    <text evidence="3">The sequence shown here is derived from an EMBL/GenBank/DDBJ whole genome shotgun (WGS) entry which is preliminary data.</text>
</comment>
<dbReference type="AlphaFoldDB" id="A0AAD9UEP4"/>
<evidence type="ECO:0000256" key="1">
    <source>
        <dbReference type="SAM" id="MobiDB-lite"/>
    </source>
</evidence>
<protein>
    <recommendedName>
        <fullName evidence="5">Ectonucleotide pyrophosphatase/phosphodiesterase family member 6</fullName>
    </recommendedName>
</protein>
<keyword evidence="2" id="KW-0472">Membrane</keyword>
<dbReference type="EMBL" id="JAODUO010000196">
    <property type="protein sequence ID" value="KAK2186561.1"/>
    <property type="molecule type" value="Genomic_DNA"/>
</dbReference>
<feature type="region of interest" description="Disordered" evidence="1">
    <location>
        <begin position="49"/>
        <end position="68"/>
    </location>
</feature>
<evidence type="ECO:0000313" key="4">
    <source>
        <dbReference type="Proteomes" id="UP001209878"/>
    </source>
</evidence>
<keyword evidence="4" id="KW-1185">Reference proteome</keyword>
<evidence type="ECO:0008006" key="5">
    <source>
        <dbReference type="Google" id="ProtNLM"/>
    </source>
</evidence>
<keyword evidence="2" id="KW-1133">Transmembrane helix</keyword>
<dbReference type="PANTHER" id="PTHR10151:SF114">
    <property type="entry name" value="ECTONUCLEOTIDE PYROPHOSPHATASE_PHOSPHODIESTERASE C27A7.3"/>
    <property type="match status" value="1"/>
</dbReference>
<sequence length="226" mass="25668">MSPASLVKGERVGRSRRRSCMGRQMLVLLFIICVIIALGLGFGLGLRQSSQRSPEPHKQQPGCFSSLQHNKSDRRVDKHWIDSPCLDAGQAPVCPEGVSVPPLLLISLDGFRADYLVRNFTPVLRRMSECGVHAPYMRSVFPSKTFPNHYTQVTGLYPESHGIIDNRMYDTDVKEMFTLKSETMFDPRWWQGEPDIVCFQIWNTVHKANKRSAIMFWPGSDVKIQG</sequence>
<accession>A0AAD9UEP4</accession>
<dbReference type="CDD" id="cd16018">
    <property type="entry name" value="Enpp"/>
    <property type="match status" value="1"/>
</dbReference>
<dbReference type="PANTHER" id="PTHR10151">
    <property type="entry name" value="ECTONUCLEOTIDE PYROPHOSPHATASE/PHOSPHODIESTERASE"/>
    <property type="match status" value="1"/>
</dbReference>
<dbReference type="InterPro" id="IPR017850">
    <property type="entry name" value="Alkaline_phosphatase_core_sf"/>
</dbReference>